<dbReference type="Proteomes" id="UP000193642">
    <property type="component" value="Unassembled WGS sequence"/>
</dbReference>
<accession>A0A1Y2CUU9</accession>
<comment type="caution">
    <text evidence="1">The sequence shown here is derived from an EMBL/GenBank/DDBJ whole genome shotgun (WGS) entry which is preliminary data.</text>
</comment>
<proteinExistence type="predicted"/>
<gene>
    <name evidence="1" type="ORF">BCR33DRAFT_712797</name>
</gene>
<dbReference type="OrthoDB" id="2094811at2759"/>
<protein>
    <submittedName>
        <fullName evidence="1">Uncharacterized protein</fullName>
    </submittedName>
</protein>
<dbReference type="AlphaFoldDB" id="A0A1Y2CUU9"/>
<keyword evidence="2" id="KW-1185">Reference proteome</keyword>
<evidence type="ECO:0000313" key="1">
    <source>
        <dbReference type="EMBL" id="ORY50818.1"/>
    </source>
</evidence>
<evidence type="ECO:0000313" key="2">
    <source>
        <dbReference type="Proteomes" id="UP000193642"/>
    </source>
</evidence>
<name>A0A1Y2CUU9_9FUNG</name>
<sequence>MPHLEFNHQQQVLTITLSTAETFLALFGSISIPYSQIKAVRPLPGEAYSHFKSMGVYIPGVMTFATLHRTMNGKPEIYLYSSPLKTVGLDLQGHAHFEKVFIEVPEMQPSEVADLINIQCGLSNNDPLAFLKLAPSTA</sequence>
<organism evidence="1 2">
    <name type="scientific">Rhizoclosmatium globosum</name>
    <dbReference type="NCBI Taxonomy" id="329046"/>
    <lineage>
        <taxon>Eukaryota</taxon>
        <taxon>Fungi</taxon>
        <taxon>Fungi incertae sedis</taxon>
        <taxon>Chytridiomycota</taxon>
        <taxon>Chytridiomycota incertae sedis</taxon>
        <taxon>Chytridiomycetes</taxon>
        <taxon>Chytridiales</taxon>
        <taxon>Chytriomycetaceae</taxon>
        <taxon>Rhizoclosmatium</taxon>
    </lineage>
</organism>
<dbReference type="EMBL" id="MCGO01000006">
    <property type="protein sequence ID" value="ORY50818.1"/>
    <property type="molecule type" value="Genomic_DNA"/>
</dbReference>
<reference evidence="1 2" key="1">
    <citation type="submission" date="2016-07" db="EMBL/GenBank/DDBJ databases">
        <title>Pervasive Adenine N6-methylation of Active Genes in Fungi.</title>
        <authorList>
            <consortium name="DOE Joint Genome Institute"/>
            <person name="Mondo S.J."/>
            <person name="Dannebaum R.O."/>
            <person name="Kuo R.C."/>
            <person name="Labutti K."/>
            <person name="Haridas S."/>
            <person name="Kuo A."/>
            <person name="Salamov A."/>
            <person name="Ahrendt S.R."/>
            <person name="Lipzen A."/>
            <person name="Sullivan W."/>
            <person name="Andreopoulos W.B."/>
            <person name="Clum A."/>
            <person name="Lindquist E."/>
            <person name="Daum C."/>
            <person name="Ramamoorthy G.K."/>
            <person name="Gryganskyi A."/>
            <person name="Culley D."/>
            <person name="Magnuson J.K."/>
            <person name="James T.Y."/>
            <person name="O'Malley M.A."/>
            <person name="Stajich J.E."/>
            <person name="Spatafora J.W."/>
            <person name="Visel A."/>
            <person name="Grigoriev I.V."/>
        </authorList>
    </citation>
    <scope>NUCLEOTIDE SEQUENCE [LARGE SCALE GENOMIC DNA]</scope>
    <source>
        <strain evidence="1 2">JEL800</strain>
    </source>
</reference>